<evidence type="ECO:0000256" key="6">
    <source>
        <dbReference type="ARBA" id="ARBA00022723"/>
    </source>
</evidence>
<sequence>MGVTGLWMLLAPGGRQVSMESLSGQTLAVDASIWLTQFVKAMRDPDDGTMMRNAHLLGTFYRISKLLTHGIRPVFVFDGDTPAIKLKTLQQRRSRREKSQDTLTQTAKKLLIKQQREKGSKQLPPSEVPRSPAAKPVEAFQYDAMSSEEKSADDGNDSDYDATWMVDVENFEAYQRNRRQDARETFLTLAGKPEEYSMAQISTFLKASKLKRDMNSRKSAIDSPESGRRIASEGGRRYIYTKASAPHALDESSVGRSSEHVRIQAAKSVDATAKQDCAVFSPTTLDTKHPSWFSAGKKDAPVVLDWATDEVFVKCDLPNAFKLASDAPPSDLAHETSKQSSHDDHTPVQAKAASSTPDDESDIEWEDVVAPPELEHAVSTLWVEADKSCSTDLGTTSPFDEKPRQATLGSDTSDFEWEENTDEVPSKPLPTQYNEAATSSDVLERLSPAKELVHSKDDDEGKEDVTTSALHAAMSTATNLTQWAAGAVKRAILAHKQLGTQFEAATQSHSPLNKTASPETMRYLPRGSPEESPMRYLPRDNAVPQALPSPLDESEADLRKLRNQKLRDVDGVTDEMKSQVMDLLRLFGVPFVVCPMEAEAQCATLEQLGLVQGIITDDSDIFAFGGKKVYKNMFKDSKFVEAYFAADLERELGLDQERMIALALLLGSDYTDGINGIGIVNAAEIVGAFGGLEGLRHFGTWVNSFDITDDLKKPKKVSADELAALSPLERFKLTHQSIRRNWNVSAIFPNPHVIKAYQYPDTDKSTARFSWSVPDLANLRVFCGQEFGWPIDTVDSKLLPVVRAVSRGFQAQTRIDGYFTSYNDNIKYAKIRSKRLKAVVNDIKGLKKPRKHEHD</sequence>
<feature type="compositionally biased region" description="Basic and acidic residues" evidence="15">
    <location>
        <begin position="332"/>
        <end position="346"/>
    </location>
</feature>
<dbReference type="InterPro" id="IPR006084">
    <property type="entry name" value="XPG/Rad2"/>
</dbReference>
<dbReference type="InterPro" id="IPR008918">
    <property type="entry name" value="HhH2"/>
</dbReference>
<name>W4GL38_APHAT</name>
<feature type="region of interest" description="Disordered" evidence="15">
    <location>
        <begin position="389"/>
        <end position="434"/>
    </location>
</feature>
<dbReference type="GeneID" id="20808453"/>
<dbReference type="PRINTS" id="PR00066">
    <property type="entry name" value="XRODRMPGMNTG"/>
</dbReference>
<feature type="region of interest" description="Disordered" evidence="15">
    <location>
        <begin position="113"/>
        <end position="135"/>
    </location>
</feature>
<evidence type="ECO:0000256" key="13">
    <source>
        <dbReference type="ARBA" id="ARBA00023242"/>
    </source>
</evidence>
<dbReference type="SMART" id="SM00279">
    <property type="entry name" value="HhH2"/>
    <property type="match status" value="1"/>
</dbReference>
<keyword evidence="6" id="KW-0479">Metal-binding</keyword>
<evidence type="ECO:0000256" key="8">
    <source>
        <dbReference type="ARBA" id="ARBA00022763"/>
    </source>
</evidence>
<keyword evidence="12" id="KW-0234">DNA repair</keyword>
<dbReference type="InterPro" id="IPR029060">
    <property type="entry name" value="PIN-like_dom_sf"/>
</dbReference>
<dbReference type="SMART" id="SM00485">
    <property type="entry name" value="XPGN"/>
    <property type="match status" value="1"/>
</dbReference>
<keyword evidence="5" id="KW-0540">Nuclease</keyword>
<dbReference type="FunFam" id="1.10.150.20:FF:000030">
    <property type="entry name" value="Flap endonuclease GEN-like 1"/>
    <property type="match status" value="1"/>
</dbReference>
<dbReference type="SUPFAM" id="SSF88723">
    <property type="entry name" value="PIN domain-like"/>
    <property type="match status" value="1"/>
</dbReference>
<proteinExistence type="inferred from homology"/>
<dbReference type="CDD" id="cd09868">
    <property type="entry name" value="PIN_XPG_RAD2"/>
    <property type="match status" value="2"/>
</dbReference>
<keyword evidence="10" id="KW-0460">Magnesium</keyword>
<evidence type="ECO:0000256" key="1">
    <source>
        <dbReference type="ARBA" id="ARBA00001946"/>
    </source>
</evidence>
<evidence type="ECO:0000256" key="14">
    <source>
        <dbReference type="ARBA" id="ARBA00038112"/>
    </source>
</evidence>
<dbReference type="GO" id="GO:0048256">
    <property type="term" value="F:flap endonuclease activity"/>
    <property type="evidence" value="ECO:0007669"/>
    <property type="project" value="UniProtKB-ARBA"/>
</dbReference>
<evidence type="ECO:0008006" key="19">
    <source>
        <dbReference type="Google" id="ProtNLM"/>
    </source>
</evidence>
<keyword evidence="9" id="KW-0378">Hydrolase</keyword>
<feature type="compositionally biased region" description="Acidic residues" evidence="15">
    <location>
        <begin position="413"/>
        <end position="422"/>
    </location>
</feature>
<keyword evidence="8" id="KW-0227">DNA damage</keyword>
<dbReference type="InterPro" id="IPR036279">
    <property type="entry name" value="5-3_exonuclease_C_sf"/>
</dbReference>
<dbReference type="GO" id="GO:0006289">
    <property type="term" value="P:nucleotide-excision repair"/>
    <property type="evidence" value="ECO:0007669"/>
    <property type="project" value="InterPro"/>
</dbReference>
<keyword evidence="4" id="KW-0597">Phosphoprotein</keyword>
<evidence type="ECO:0000256" key="7">
    <source>
        <dbReference type="ARBA" id="ARBA00022759"/>
    </source>
</evidence>
<accession>W4GL38</accession>
<evidence type="ECO:0000259" key="17">
    <source>
        <dbReference type="SMART" id="SM00485"/>
    </source>
</evidence>
<feature type="domain" description="XPG N-terminal" evidence="17">
    <location>
        <begin position="1"/>
        <end position="99"/>
    </location>
</feature>
<evidence type="ECO:0000256" key="12">
    <source>
        <dbReference type="ARBA" id="ARBA00023204"/>
    </source>
</evidence>
<dbReference type="Gene3D" id="1.10.150.20">
    <property type="entry name" value="5' to 3' exonuclease, C-terminal subdomain"/>
    <property type="match status" value="1"/>
</dbReference>
<dbReference type="CDD" id="cd09904">
    <property type="entry name" value="H3TH_XPG"/>
    <property type="match status" value="1"/>
</dbReference>
<dbReference type="PRINTS" id="PR00853">
    <property type="entry name" value="XPGRADSUPER"/>
</dbReference>
<dbReference type="STRING" id="112090.W4GL38"/>
<dbReference type="OrthoDB" id="31113at2759"/>
<evidence type="ECO:0000256" key="5">
    <source>
        <dbReference type="ARBA" id="ARBA00022722"/>
    </source>
</evidence>
<dbReference type="InterPro" id="IPR001044">
    <property type="entry name" value="XPG/Rad2_eukaryotes"/>
</dbReference>
<feature type="domain" description="XPG-I" evidence="16">
    <location>
        <begin position="585"/>
        <end position="654"/>
    </location>
</feature>
<protein>
    <recommendedName>
        <fullName evidence="19">XPG-I domain-containing protein</fullName>
    </recommendedName>
</protein>
<feature type="region of interest" description="Disordered" evidence="15">
    <location>
        <begin position="326"/>
        <end position="363"/>
    </location>
</feature>
<evidence type="ECO:0000256" key="10">
    <source>
        <dbReference type="ARBA" id="ARBA00022842"/>
    </source>
</evidence>
<reference evidence="18" key="1">
    <citation type="submission" date="2013-12" db="EMBL/GenBank/DDBJ databases">
        <title>The Genome Sequence of Aphanomyces astaci APO3.</title>
        <authorList>
            <consortium name="The Broad Institute Genomics Platform"/>
            <person name="Russ C."/>
            <person name="Tyler B."/>
            <person name="van West P."/>
            <person name="Dieguez-Uribeondo J."/>
            <person name="Young S.K."/>
            <person name="Zeng Q."/>
            <person name="Gargeya S."/>
            <person name="Fitzgerald M."/>
            <person name="Abouelleil A."/>
            <person name="Alvarado L."/>
            <person name="Chapman S.B."/>
            <person name="Gainer-Dewar J."/>
            <person name="Goldberg J."/>
            <person name="Griggs A."/>
            <person name="Gujja S."/>
            <person name="Hansen M."/>
            <person name="Howarth C."/>
            <person name="Imamovic A."/>
            <person name="Ireland A."/>
            <person name="Larimer J."/>
            <person name="McCowan C."/>
            <person name="Murphy C."/>
            <person name="Pearson M."/>
            <person name="Poon T.W."/>
            <person name="Priest M."/>
            <person name="Roberts A."/>
            <person name="Saif S."/>
            <person name="Shea T."/>
            <person name="Sykes S."/>
            <person name="Wortman J."/>
            <person name="Nusbaum C."/>
            <person name="Birren B."/>
        </authorList>
    </citation>
    <scope>NUCLEOTIDE SEQUENCE [LARGE SCALE GENOMIC DNA]</scope>
    <source>
        <strain evidence="18">APO3</strain>
    </source>
</reference>
<keyword evidence="7" id="KW-0255">Endonuclease</keyword>
<comment type="similarity">
    <text evidence="14">Belongs to the XPG/RAD2 endonuclease family. GEN subfamily.</text>
</comment>
<dbReference type="SMART" id="SM00484">
    <property type="entry name" value="XPGI"/>
    <property type="match status" value="1"/>
</dbReference>
<dbReference type="EMBL" id="KI913126">
    <property type="protein sequence ID" value="ETV80046.1"/>
    <property type="molecule type" value="Genomic_DNA"/>
</dbReference>
<dbReference type="Pfam" id="PF00867">
    <property type="entry name" value="XPG_I"/>
    <property type="match status" value="1"/>
</dbReference>
<keyword evidence="13" id="KW-0539">Nucleus</keyword>
<dbReference type="Gene3D" id="3.40.50.1010">
    <property type="entry name" value="5'-nuclease"/>
    <property type="match status" value="2"/>
</dbReference>
<evidence type="ECO:0000256" key="3">
    <source>
        <dbReference type="ARBA" id="ARBA00005283"/>
    </source>
</evidence>
<dbReference type="VEuPathDB" id="FungiDB:H257_06457"/>
<dbReference type="GO" id="GO:0046872">
    <property type="term" value="F:metal ion binding"/>
    <property type="evidence" value="ECO:0007669"/>
    <property type="project" value="UniProtKB-KW"/>
</dbReference>
<dbReference type="GO" id="GO:0005634">
    <property type="term" value="C:nucleus"/>
    <property type="evidence" value="ECO:0007669"/>
    <property type="project" value="UniProtKB-SubCell"/>
</dbReference>
<evidence type="ECO:0000256" key="9">
    <source>
        <dbReference type="ARBA" id="ARBA00022801"/>
    </source>
</evidence>
<feature type="compositionally biased region" description="Polar residues" evidence="15">
    <location>
        <begin position="504"/>
        <end position="518"/>
    </location>
</feature>
<feature type="region of interest" description="Disordered" evidence="15">
    <location>
        <begin position="504"/>
        <end position="535"/>
    </location>
</feature>
<keyword evidence="11" id="KW-0496">Mitochondrion</keyword>
<evidence type="ECO:0000256" key="15">
    <source>
        <dbReference type="SAM" id="MobiDB-lite"/>
    </source>
</evidence>
<comment type="subcellular location">
    <subcellularLocation>
        <location evidence="2">Nucleus</location>
    </subcellularLocation>
</comment>
<evidence type="ECO:0000256" key="4">
    <source>
        <dbReference type="ARBA" id="ARBA00022553"/>
    </source>
</evidence>
<evidence type="ECO:0000256" key="2">
    <source>
        <dbReference type="ARBA" id="ARBA00004123"/>
    </source>
</evidence>
<dbReference type="PANTHER" id="PTHR16171">
    <property type="entry name" value="DNA REPAIR PROTEIN COMPLEMENTING XP-G CELLS-RELATED"/>
    <property type="match status" value="1"/>
</dbReference>
<dbReference type="RefSeq" id="XP_009829970.1">
    <property type="nucleotide sequence ID" value="XM_009831668.1"/>
</dbReference>
<dbReference type="GO" id="GO:0003697">
    <property type="term" value="F:single-stranded DNA binding"/>
    <property type="evidence" value="ECO:0007669"/>
    <property type="project" value="InterPro"/>
</dbReference>
<dbReference type="SUPFAM" id="SSF47807">
    <property type="entry name" value="5' to 3' exonuclease, C-terminal subdomain"/>
    <property type="match status" value="1"/>
</dbReference>
<organism evidence="18">
    <name type="scientific">Aphanomyces astaci</name>
    <name type="common">Crayfish plague agent</name>
    <dbReference type="NCBI Taxonomy" id="112090"/>
    <lineage>
        <taxon>Eukaryota</taxon>
        <taxon>Sar</taxon>
        <taxon>Stramenopiles</taxon>
        <taxon>Oomycota</taxon>
        <taxon>Saprolegniomycetes</taxon>
        <taxon>Saprolegniales</taxon>
        <taxon>Verrucalvaceae</taxon>
        <taxon>Aphanomyces</taxon>
    </lineage>
</organism>
<dbReference type="InterPro" id="IPR006086">
    <property type="entry name" value="XPG-I_dom"/>
</dbReference>
<dbReference type="PANTHER" id="PTHR16171:SF7">
    <property type="entry name" value="DNA REPAIR PROTEIN RAD2"/>
    <property type="match status" value="1"/>
</dbReference>
<comment type="cofactor">
    <cofactor evidence="1">
        <name>Mg(2+)</name>
        <dbReference type="ChEBI" id="CHEBI:18420"/>
    </cofactor>
</comment>
<evidence type="ECO:0000256" key="11">
    <source>
        <dbReference type="ARBA" id="ARBA00023128"/>
    </source>
</evidence>
<dbReference type="Pfam" id="PF00752">
    <property type="entry name" value="XPG_N"/>
    <property type="match status" value="1"/>
</dbReference>
<evidence type="ECO:0000259" key="16">
    <source>
        <dbReference type="SMART" id="SM00484"/>
    </source>
</evidence>
<comment type="similarity">
    <text evidence="3">Belongs to the XPG/RAD2 endonuclease family. XPG subfamily.</text>
</comment>
<evidence type="ECO:0000313" key="18">
    <source>
        <dbReference type="EMBL" id="ETV80046.1"/>
    </source>
</evidence>
<gene>
    <name evidence="18" type="ORF">H257_06457</name>
</gene>
<dbReference type="InterPro" id="IPR006085">
    <property type="entry name" value="XPG_DNA_repair_N"/>
</dbReference>
<dbReference type="AlphaFoldDB" id="W4GL38"/>